<dbReference type="PIRSF" id="PIRSF006603">
    <property type="entry name" value="DinF"/>
    <property type="match status" value="1"/>
</dbReference>
<dbReference type="GO" id="GO:0042910">
    <property type="term" value="F:xenobiotic transmembrane transporter activity"/>
    <property type="evidence" value="ECO:0007669"/>
    <property type="project" value="InterPro"/>
</dbReference>
<feature type="transmembrane region" description="Helical" evidence="10">
    <location>
        <begin position="315"/>
        <end position="336"/>
    </location>
</feature>
<feature type="transmembrane region" description="Helical" evidence="10">
    <location>
        <begin position="163"/>
        <end position="180"/>
    </location>
</feature>
<evidence type="ECO:0000256" key="2">
    <source>
        <dbReference type="ARBA" id="ARBA00022448"/>
    </source>
</evidence>
<protein>
    <recommendedName>
        <fullName evidence="9">Multidrug-efflux transporter</fullName>
    </recommendedName>
</protein>
<dbReference type="AlphaFoldDB" id="Q1MR14"/>
<dbReference type="GO" id="GO:0006811">
    <property type="term" value="P:monoatomic ion transport"/>
    <property type="evidence" value="ECO:0007669"/>
    <property type="project" value="UniProtKB-KW"/>
</dbReference>
<dbReference type="KEGG" id="lip:LI0508"/>
<keyword evidence="3" id="KW-0050">Antiport</keyword>
<dbReference type="Proteomes" id="UP000002430">
    <property type="component" value="Chromosome"/>
</dbReference>
<keyword evidence="6 10" id="KW-1133">Transmembrane helix</keyword>
<dbReference type="InterPro" id="IPR002528">
    <property type="entry name" value="MATE_fam"/>
</dbReference>
<dbReference type="eggNOG" id="COG0534">
    <property type="taxonomic scope" value="Bacteria"/>
</dbReference>
<feature type="transmembrane region" description="Helical" evidence="10">
    <location>
        <begin position="356"/>
        <end position="376"/>
    </location>
</feature>
<reference evidence="11 12" key="1">
    <citation type="submission" date="2005-11" db="EMBL/GenBank/DDBJ databases">
        <title>The complete genome sequence of Lawsonia intracellularis: the causative agent of proliferative enteropathy.</title>
        <authorList>
            <person name="Kaur K."/>
            <person name="Zhang Q."/>
            <person name="Beckler D."/>
            <person name="Munir S."/>
            <person name="Li L."/>
            <person name="Kinsley K."/>
            <person name="Herron L."/>
            <person name="Peterson A."/>
            <person name="May B."/>
            <person name="Singh S."/>
            <person name="Gebhart C."/>
            <person name="Kapur V."/>
        </authorList>
    </citation>
    <scope>NUCLEOTIDE SEQUENCE [LARGE SCALE GENOMIC DNA]</scope>
    <source>
        <strain evidence="11 12">PHE/MN1-00</strain>
    </source>
</reference>
<dbReference type="PANTHER" id="PTHR43298:SF2">
    <property type="entry name" value="FMN_FAD EXPORTER YEEO-RELATED"/>
    <property type="match status" value="1"/>
</dbReference>
<feature type="transmembrane region" description="Helical" evidence="10">
    <location>
        <begin position="131"/>
        <end position="151"/>
    </location>
</feature>
<dbReference type="CDD" id="cd13131">
    <property type="entry name" value="MATE_NorM_like"/>
    <property type="match status" value="1"/>
</dbReference>
<feature type="transmembrane region" description="Helical" evidence="10">
    <location>
        <begin position="94"/>
        <end position="111"/>
    </location>
</feature>
<dbReference type="PANTHER" id="PTHR43298">
    <property type="entry name" value="MULTIDRUG RESISTANCE PROTEIN NORM-RELATED"/>
    <property type="match status" value="1"/>
</dbReference>
<keyword evidence="12" id="KW-1185">Reference proteome</keyword>
<dbReference type="STRING" id="363253.LI0508"/>
<dbReference type="Pfam" id="PF01554">
    <property type="entry name" value="MatE"/>
    <property type="match status" value="2"/>
</dbReference>
<dbReference type="NCBIfam" id="TIGR00797">
    <property type="entry name" value="matE"/>
    <property type="match status" value="1"/>
</dbReference>
<evidence type="ECO:0000256" key="7">
    <source>
        <dbReference type="ARBA" id="ARBA00023065"/>
    </source>
</evidence>
<evidence type="ECO:0000313" key="11">
    <source>
        <dbReference type="EMBL" id="CAJ54562.1"/>
    </source>
</evidence>
<feature type="transmembrane region" description="Helical" evidence="10">
    <location>
        <begin position="200"/>
        <end position="219"/>
    </location>
</feature>
<keyword evidence="2" id="KW-0813">Transport</keyword>
<organism evidence="11 12">
    <name type="scientific">Lawsonia intracellularis (strain PHE/MN1-00)</name>
    <dbReference type="NCBI Taxonomy" id="363253"/>
    <lineage>
        <taxon>Bacteria</taxon>
        <taxon>Pseudomonadati</taxon>
        <taxon>Thermodesulfobacteriota</taxon>
        <taxon>Desulfovibrionia</taxon>
        <taxon>Desulfovibrionales</taxon>
        <taxon>Desulfovibrionaceae</taxon>
        <taxon>Lawsonia</taxon>
    </lineage>
</organism>
<name>Q1MR14_LAWIP</name>
<evidence type="ECO:0000256" key="4">
    <source>
        <dbReference type="ARBA" id="ARBA00022475"/>
    </source>
</evidence>
<feature type="transmembrane region" description="Helical" evidence="10">
    <location>
        <begin position="278"/>
        <end position="303"/>
    </location>
</feature>
<accession>Q1MR14</accession>
<feature type="transmembrane region" description="Helical" evidence="10">
    <location>
        <begin position="388"/>
        <end position="409"/>
    </location>
</feature>
<evidence type="ECO:0000256" key="9">
    <source>
        <dbReference type="ARBA" id="ARBA00031636"/>
    </source>
</evidence>
<keyword evidence="7" id="KW-0406">Ion transport</keyword>
<evidence type="ECO:0000256" key="5">
    <source>
        <dbReference type="ARBA" id="ARBA00022692"/>
    </source>
</evidence>
<keyword evidence="4" id="KW-1003">Cell membrane</keyword>
<gene>
    <name evidence="11" type="ordered locus">LI0508</name>
</gene>
<dbReference type="GO" id="GO:0005886">
    <property type="term" value="C:plasma membrane"/>
    <property type="evidence" value="ECO:0007669"/>
    <property type="project" value="UniProtKB-SubCell"/>
</dbReference>
<evidence type="ECO:0000256" key="10">
    <source>
        <dbReference type="SAM" id="Phobius"/>
    </source>
</evidence>
<proteinExistence type="predicted"/>
<feature type="transmembrane region" description="Helical" evidence="10">
    <location>
        <begin position="421"/>
        <end position="442"/>
    </location>
</feature>
<evidence type="ECO:0000256" key="1">
    <source>
        <dbReference type="ARBA" id="ARBA00004651"/>
    </source>
</evidence>
<keyword evidence="5 10" id="KW-0812">Transmembrane</keyword>
<dbReference type="RefSeq" id="WP_011526592.1">
    <property type="nucleotide sequence ID" value="NC_008011.1"/>
</dbReference>
<feature type="transmembrane region" description="Helical" evidence="10">
    <location>
        <begin position="55"/>
        <end position="74"/>
    </location>
</feature>
<keyword evidence="8 10" id="KW-0472">Membrane</keyword>
<dbReference type="InterPro" id="IPR048279">
    <property type="entry name" value="MdtK-like"/>
</dbReference>
<dbReference type="OrthoDB" id="9805232at2"/>
<evidence type="ECO:0000256" key="8">
    <source>
        <dbReference type="ARBA" id="ARBA00023136"/>
    </source>
</evidence>
<dbReference type="InterPro" id="IPR050222">
    <property type="entry name" value="MATE_MdtK"/>
</dbReference>
<comment type="subcellular location">
    <subcellularLocation>
        <location evidence="1">Cell membrane</location>
        <topology evidence="1">Multi-pass membrane protein</topology>
    </subcellularLocation>
</comment>
<sequence length="457" mass="51293">MKKQYYFRELKTQIQLTIPIVLAQIFMTAMGFVDMVMTGYVSAMDMAAVALGSSIWVPLILFFQGILQALHPVISQWRGEGYTEHIGHVLRQGIWLATFLSLPLFFIAYILSFQMGKLGLEEQLADLSGQYLRAIAWGTPGFLYFVVIRCYFEGMAFMRPSMIGGFIGLLFNVPLNYIFIFGKCGLPALGGVGSGFATGIVYWVMFFVIFCYAMTLPDVRRFLSFKNWVEWIDKKTQWQLLRIGFPGALGVFFEVTSFAIIALLVAPLGVTIIAGHEIALNFSALLFMIPFSLAITATIRTGYSIGRHSYEMLHCVSFVSLSLGLFIALCSIIFILTLRYEIAGIYNNDVEVLKVATSLMIFTAINQCFEALQAITMGIIKGYKDTKTVFYITLFAYWFFAIPVGYILGRTNWFVEPMGVTGFWLALLGGLSLAGVLGLWRVTILEHKFYKKVSKGL</sequence>
<dbReference type="GO" id="GO:0015297">
    <property type="term" value="F:antiporter activity"/>
    <property type="evidence" value="ECO:0007669"/>
    <property type="project" value="UniProtKB-KW"/>
</dbReference>
<feature type="transmembrane region" description="Helical" evidence="10">
    <location>
        <begin position="240"/>
        <end position="266"/>
    </location>
</feature>
<feature type="transmembrane region" description="Helical" evidence="10">
    <location>
        <begin position="21"/>
        <end position="43"/>
    </location>
</feature>
<evidence type="ECO:0000256" key="3">
    <source>
        <dbReference type="ARBA" id="ARBA00022449"/>
    </source>
</evidence>
<evidence type="ECO:0000256" key="6">
    <source>
        <dbReference type="ARBA" id="ARBA00022989"/>
    </source>
</evidence>
<dbReference type="EMBL" id="AM180252">
    <property type="protein sequence ID" value="CAJ54562.1"/>
    <property type="molecule type" value="Genomic_DNA"/>
</dbReference>
<dbReference type="HOGENOM" id="CLU_012893_6_0_7"/>
<evidence type="ECO:0000313" key="12">
    <source>
        <dbReference type="Proteomes" id="UP000002430"/>
    </source>
</evidence>